<keyword evidence="2" id="KW-1133">Transmembrane helix</keyword>
<gene>
    <name evidence="4" type="ORF">OKC24_13130</name>
</gene>
<dbReference type="Pfam" id="PF01926">
    <property type="entry name" value="MMR_HSR1"/>
    <property type="match status" value="1"/>
</dbReference>
<dbReference type="Gene3D" id="3.40.50.300">
    <property type="entry name" value="P-loop containing nucleotide triphosphate hydrolases"/>
    <property type="match status" value="1"/>
</dbReference>
<evidence type="ECO:0000256" key="1">
    <source>
        <dbReference type="SAM" id="Coils"/>
    </source>
</evidence>
<sequence length="665" mass="75847">MNQEQKWFYLDQQHQQHIVSSSKELLDLYNGQVIKSQSYVWRNGLEDWERFQKLLPELQAGTLQISGNLNSNEYQTEDYFQDSVDFDEVESTQANAVENFKKKYSEPYAISWASQPHRENNIDLMQDLIHVLNEQKKLEGLRIYPNRVDGQIIGTGEADFTKDNVSYEFTYKDKTFQLIDVPGIEGDESKYEHLVHKAVAKAHLVFYVNGAGKKPEKKTAQKIKSYLNDYAKVYPILNLRGPATSYYADEDSDEPYATLEQAHGGASKLFDETLDVLKESIGEDLIQGGQYMQGLMAFSALAYNPEKKETTIFFGRNHDLGRDQKKFLQLFKDTEKMADFSKIGQLQEYIVSKFDTFKQDIVESNKHKISRRVEETIEILQTELEKHQILQSKVKKELDFGLAAINELTNEFEYSLKMEFENISREFFSKIAEESDKLITQNDYRVFGKTENEKINSGVGVFIRNNGNDFKRKLTNTADNELNKYKDNLKRELSMMSKNVGKVIHSMRIANKASNTNLNVSFDSSFDVKGMMGTLANIGGMVALGATLGSFIPVVGNIVGGIAGAVIGAVVEVINSISGKEKRIARRQSNYRDMLRSKQSSVIYDLNTEVASMKLGLQTEIRKTISPVIEAEYQKMRDIERILSSEIQTISSLKQRIKEKEYGAV</sequence>
<feature type="coiled-coil region" evidence="1">
    <location>
        <begin position="370"/>
        <end position="397"/>
    </location>
</feature>
<keyword evidence="5" id="KW-1185">Reference proteome</keyword>
<evidence type="ECO:0000259" key="3">
    <source>
        <dbReference type="Pfam" id="PF01926"/>
    </source>
</evidence>
<dbReference type="Proteomes" id="UP001209682">
    <property type="component" value="Unassembled WGS sequence"/>
</dbReference>
<keyword evidence="2" id="KW-0812">Transmembrane</keyword>
<evidence type="ECO:0000313" key="5">
    <source>
        <dbReference type="Proteomes" id="UP001209682"/>
    </source>
</evidence>
<proteinExistence type="predicted"/>
<dbReference type="InterPro" id="IPR027417">
    <property type="entry name" value="P-loop_NTPase"/>
</dbReference>
<keyword evidence="1" id="KW-0175">Coiled coil</keyword>
<protein>
    <recommendedName>
        <fullName evidence="3">G domain-containing protein</fullName>
    </recommendedName>
</protein>
<feature type="domain" description="G" evidence="3">
    <location>
        <begin position="159"/>
        <end position="228"/>
    </location>
</feature>
<accession>A0ABT3NKK4</accession>
<evidence type="ECO:0000256" key="2">
    <source>
        <dbReference type="SAM" id="Phobius"/>
    </source>
</evidence>
<keyword evidence="2" id="KW-0472">Membrane</keyword>
<reference evidence="4 5" key="1">
    <citation type="submission" date="2022-11" db="EMBL/GenBank/DDBJ databases">
        <title>Acinetobacter entericus sp. nov., isolated from the gut of the plastic-eating larvae of the Coleoptera insect Zophobas atratus.</title>
        <authorList>
            <person name="Dong X."/>
            <person name="Yang Y."/>
        </authorList>
    </citation>
    <scope>NUCLEOTIDE SEQUENCE [LARGE SCALE GENOMIC DNA]</scope>
    <source>
        <strain evidence="4 5">BIT-DXN8</strain>
    </source>
</reference>
<feature type="transmembrane region" description="Helical" evidence="2">
    <location>
        <begin position="558"/>
        <end position="577"/>
    </location>
</feature>
<comment type="caution">
    <text evidence="4">The sequence shown here is derived from an EMBL/GenBank/DDBJ whole genome shotgun (WGS) entry which is preliminary data.</text>
</comment>
<dbReference type="EMBL" id="JAPEQW010000017">
    <property type="protein sequence ID" value="MCW8040081.1"/>
    <property type="molecule type" value="Genomic_DNA"/>
</dbReference>
<evidence type="ECO:0000313" key="4">
    <source>
        <dbReference type="EMBL" id="MCW8040081.1"/>
    </source>
</evidence>
<organism evidence="4 5">
    <name type="scientific">Acinetobacter entericus</name>
    <dbReference type="NCBI Taxonomy" id="2989714"/>
    <lineage>
        <taxon>Bacteria</taxon>
        <taxon>Pseudomonadati</taxon>
        <taxon>Pseudomonadota</taxon>
        <taxon>Gammaproteobacteria</taxon>
        <taxon>Moraxellales</taxon>
        <taxon>Moraxellaceae</taxon>
        <taxon>Acinetobacter</taxon>
    </lineage>
</organism>
<dbReference type="InterPro" id="IPR006073">
    <property type="entry name" value="GTP-bd"/>
</dbReference>
<name>A0ABT3NKK4_9GAMM</name>
<dbReference type="RefSeq" id="WP_265465552.1">
    <property type="nucleotide sequence ID" value="NZ_JAPEQW010000017.1"/>
</dbReference>
<dbReference type="SUPFAM" id="SSF52540">
    <property type="entry name" value="P-loop containing nucleoside triphosphate hydrolases"/>
    <property type="match status" value="1"/>
</dbReference>